<evidence type="ECO:0000256" key="1">
    <source>
        <dbReference type="SAM" id="Phobius"/>
    </source>
</evidence>
<reference evidence="4 5" key="1">
    <citation type="submission" date="2008-12" db="EMBL/GenBank/DDBJ databases">
        <title>Annotation of Bacteroides fragilis strain 3_1_12.</title>
        <authorList>
            <consortium name="The Broad Institute Genome Sequencing Platform"/>
            <person name="Ward D."/>
            <person name="Young S.K."/>
            <person name="Kodira C.D."/>
            <person name="Zeng Q."/>
            <person name="Koehrsen M."/>
            <person name="Alvarado L."/>
            <person name="Berlin A."/>
            <person name="Borenstein D."/>
            <person name="Chen Z."/>
            <person name="Engels R."/>
            <person name="Freedman E."/>
            <person name="Gellesch M."/>
            <person name="Goldberg J."/>
            <person name="Griggs A."/>
            <person name="Gujja S."/>
            <person name="Heiman D."/>
            <person name="Hepburn T."/>
            <person name="Howarth C."/>
            <person name="Jen D."/>
            <person name="Larson L."/>
            <person name="Lewis B."/>
            <person name="Mehta T."/>
            <person name="Park D."/>
            <person name="Pearson M."/>
            <person name="Roberts A."/>
            <person name="Saif S."/>
            <person name="Shea T."/>
            <person name="Shenoy N."/>
            <person name="Sisk P."/>
            <person name="Stolte C."/>
            <person name="Sykes S."/>
            <person name="Walk T."/>
            <person name="White J."/>
            <person name="Yandava C."/>
            <person name="Allen-Vercoe E."/>
            <person name="Strauss J."/>
            <person name="Ambrose C."/>
            <person name="Lander E."/>
            <person name="Nusbaum C."/>
            <person name="Galagan J."/>
            <person name="Birren B."/>
        </authorList>
    </citation>
    <scope>NUCLEOTIDE SEQUENCE [LARGE SCALE GENOMIC DNA]</scope>
    <source>
        <strain evidence="4 5">3_1_12</strain>
    </source>
</reference>
<dbReference type="Pfam" id="PF04773">
    <property type="entry name" value="FecR"/>
    <property type="match status" value="1"/>
</dbReference>
<dbReference type="EMBL" id="EQ973216">
    <property type="protein sequence ID" value="EFR55156.1"/>
    <property type="molecule type" value="Genomic_DNA"/>
</dbReference>
<feature type="transmembrane region" description="Helical" evidence="1">
    <location>
        <begin position="105"/>
        <end position="133"/>
    </location>
</feature>
<dbReference type="PANTHER" id="PTHR30273:SF2">
    <property type="entry name" value="PROTEIN FECR"/>
    <property type="match status" value="1"/>
</dbReference>
<keyword evidence="1" id="KW-0472">Membrane</keyword>
<dbReference type="Gene3D" id="2.60.120.1440">
    <property type="match status" value="1"/>
</dbReference>
<feature type="domain" description="FecR protein" evidence="2">
    <location>
        <begin position="202"/>
        <end position="294"/>
    </location>
</feature>
<keyword evidence="1" id="KW-1133">Transmembrane helix</keyword>
<organism evidence="4 5">
    <name type="scientific">Bacteroides fragilis 3_1_12</name>
    <dbReference type="NCBI Taxonomy" id="457424"/>
    <lineage>
        <taxon>Bacteria</taxon>
        <taxon>Pseudomonadati</taxon>
        <taxon>Bacteroidota</taxon>
        <taxon>Bacteroidia</taxon>
        <taxon>Bacteroidales</taxon>
        <taxon>Bacteroidaceae</taxon>
        <taxon>Bacteroides</taxon>
    </lineage>
</organism>
<dbReference type="InterPro" id="IPR032508">
    <property type="entry name" value="FecR_C"/>
</dbReference>
<dbReference type="Pfam" id="PF16344">
    <property type="entry name" value="FecR_C"/>
    <property type="match status" value="1"/>
</dbReference>
<dbReference type="Gene3D" id="3.55.50.30">
    <property type="match status" value="1"/>
</dbReference>
<dbReference type="PANTHER" id="PTHR30273">
    <property type="entry name" value="PERIPLASMIC SIGNAL SENSOR AND SIGMA FACTOR ACTIVATOR FECR-RELATED"/>
    <property type="match status" value="1"/>
</dbReference>
<evidence type="ECO:0000313" key="4">
    <source>
        <dbReference type="EMBL" id="EFR55156.1"/>
    </source>
</evidence>
<protein>
    <submittedName>
        <fullName evidence="4">Sigma factor regulatory protein, FecR/PupR family</fullName>
    </submittedName>
</protein>
<proteinExistence type="predicted"/>
<sequence length="407" mass="46366">MSFYKKKKMERNHYIHYTAADLLDDGPFLDSMQHPTEQSEDFWARLEKEDSDFAKELHMARSFLKIVAVSPQKQMTDDEVGILWERISYQVAVEKKARRGKKRLIFLRVASIAACISMLVLSSYFVFSLIAFYEESSFYSLASISQPDHSDDIQLVLSKGQKVVMDGKESKLHYKKGGKIAINSGTAQADEEGGAGYNQLIVPSGKRSFITFSDGTRIAVNANTRVVYPTEFAAHRREIYVNGEVYLQVSPDKTRPFIVKTNRMEVEVLGTKFNVSAYDSAEEQSVVLVSGKVKVDTHKHPEKVLNPNDMLTYDDQGNELRINTVDVSEYISWVEGYYCFEREKIEVIIEKLSQYYGKHITADSGLIGLTCSGKLDLREDLWDVLEMLSKTIPAKVEIRENHFLLTK</sequence>
<accession>A0ABN0BQK6</accession>
<dbReference type="InterPro" id="IPR012373">
    <property type="entry name" value="Ferrdict_sens_TM"/>
</dbReference>
<feature type="domain" description="Protein FecR C-terminal" evidence="3">
    <location>
        <begin position="337"/>
        <end position="403"/>
    </location>
</feature>
<gene>
    <name evidence="4" type="ORF">BFAG_03854</name>
</gene>
<keyword evidence="1" id="KW-0812">Transmembrane</keyword>
<evidence type="ECO:0000313" key="5">
    <source>
        <dbReference type="Proteomes" id="UP000005101"/>
    </source>
</evidence>
<dbReference type="InterPro" id="IPR006860">
    <property type="entry name" value="FecR"/>
</dbReference>
<name>A0ABN0BQK6_BACFG</name>
<evidence type="ECO:0000259" key="3">
    <source>
        <dbReference type="Pfam" id="PF16344"/>
    </source>
</evidence>
<evidence type="ECO:0000259" key="2">
    <source>
        <dbReference type="Pfam" id="PF04773"/>
    </source>
</evidence>
<dbReference type="Proteomes" id="UP000005101">
    <property type="component" value="Unassembled WGS sequence"/>
</dbReference>
<keyword evidence="5" id="KW-1185">Reference proteome</keyword>